<dbReference type="STRING" id="863239.GCA_000213935_02762"/>
<evidence type="ECO:0000313" key="2">
    <source>
        <dbReference type="Proteomes" id="UP000261739"/>
    </source>
</evidence>
<gene>
    <name evidence="1" type="ORF">DIW82_07290</name>
</gene>
<feature type="non-terminal residue" evidence="1">
    <location>
        <position position="1"/>
    </location>
</feature>
<dbReference type="EMBL" id="DQID01000189">
    <property type="protein sequence ID" value="HCT14585.1"/>
    <property type="molecule type" value="Genomic_DNA"/>
</dbReference>
<comment type="caution">
    <text evidence="1">The sequence shown here is derived from an EMBL/GenBank/DDBJ whole genome shotgun (WGS) entry which is preliminary data.</text>
</comment>
<accession>A0A3D4SZT1</accession>
<sequence length="596" mass="63790">AAADLAARYDERNGNDNYTTRLATAREHTTLDIPLDLGSTNLLLKAQTAPASPTEPTDADRADRFALALHTGARRDAAVYADPDLDLPPAAKIRHLDNVLRFRHRSGDRDGAQQVHAAYLAELTAQGRPEADFLSTLTVGDFVDIPADHLDRWRAEIDRLTPGSDSWAELTGHLVAALMVASGGESEEGILRTRELIARLRTAGTLAAHGLAAVNWFSIRLSLGELADPPAAYTALREELTWPTTVALDILFAQAAARAGAEDGFPVVDRLLADLIHLGMREVTARVAQGSVDALIRSGRRPEAVERARLAVRELAAAGYPTREAELAHGEALNYAGRYDECREVLEPLLVPRLQQRDGEFSGAELDAALALGLALSTRPATAEPAGWVLLQVRDIALDQGEVGLAVAAVNDFADLAARTGDHAAVVDQLTATLPAAMTLSDDRQAELRLRDRVAVAQAEAGDPAALDTLQENLDRALTVSDQVYVRESFNRVLYTFGRLAEALDGCREIAAVMVDRGDPDNAAAQFNQGARYAVWSEDLPAAVGMLEQAVAVPGVDPGATATYCSTLAGLHDDLGQPAEAARWRAEAERYAGLTG</sequence>
<proteinExistence type="predicted"/>
<evidence type="ECO:0008006" key="3">
    <source>
        <dbReference type="Google" id="ProtNLM"/>
    </source>
</evidence>
<name>A0A3D4SZT1_9CORY</name>
<dbReference type="AlphaFoldDB" id="A0A3D4SZT1"/>
<reference evidence="1 2" key="1">
    <citation type="journal article" date="2018" name="Nat. Biotechnol.">
        <title>A standardized bacterial taxonomy based on genome phylogeny substantially revises the tree of life.</title>
        <authorList>
            <person name="Parks D.H."/>
            <person name="Chuvochina M."/>
            <person name="Waite D.W."/>
            <person name="Rinke C."/>
            <person name="Skarshewski A."/>
            <person name="Chaumeil P.A."/>
            <person name="Hugenholtz P."/>
        </authorList>
    </citation>
    <scope>NUCLEOTIDE SEQUENCE [LARGE SCALE GENOMIC DNA]</scope>
    <source>
        <strain evidence="1">UBA11247</strain>
    </source>
</reference>
<evidence type="ECO:0000313" key="1">
    <source>
        <dbReference type="EMBL" id="HCT14585.1"/>
    </source>
</evidence>
<organism evidence="1 2">
    <name type="scientific">Corynebacterium nuruki</name>
    <dbReference type="NCBI Taxonomy" id="1032851"/>
    <lineage>
        <taxon>Bacteria</taxon>
        <taxon>Bacillati</taxon>
        <taxon>Actinomycetota</taxon>
        <taxon>Actinomycetes</taxon>
        <taxon>Mycobacteriales</taxon>
        <taxon>Corynebacteriaceae</taxon>
        <taxon>Corynebacterium</taxon>
    </lineage>
</organism>
<dbReference type="Proteomes" id="UP000261739">
    <property type="component" value="Unassembled WGS sequence"/>
</dbReference>
<protein>
    <recommendedName>
        <fullName evidence="3">Tetratricopeptide repeat protein</fullName>
    </recommendedName>
</protein>
<dbReference type="InterPro" id="IPR011990">
    <property type="entry name" value="TPR-like_helical_dom_sf"/>
</dbReference>
<dbReference type="SUPFAM" id="SSF48452">
    <property type="entry name" value="TPR-like"/>
    <property type="match status" value="1"/>
</dbReference>